<dbReference type="AlphaFoldDB" id="A0A542SQF4"/>
<proteinExistence type="predicted"/>
<dbReference type="Proteomes" id="UP000316181">
    <property type="component" value="Unassembled WGS sequence"/>
</dbReference>
<protein>
    <submittedName>
        <fullName evidence="2">Anti-anti-sigma factor</fullName>
    </submittedName>
</protein>
<evidence type="ECO:0000313" key="3">
    <source>
        <dbReference type="Proteomes" id="UP000316181"/>
    </source>
</evidence>
<dbReference type="CDD" id="cd07043">
    <property type="entry name" value="STAS_anti-anti-sigma_factors"/>
    <property type="match status" value="1"/>
</dbReference>
<dbReference type="OrthoDB" id="4827422at2"/>
<dbReference type="InterPro" id="IPR002645">
    <property type="entry name" value="STAS_dom"/>
</dbReference>
<gene>
    <name evidence="2" type="ORF">FB389_1534</name>
</gene>
<dbReference type="InterPro" id="IPR036513">
    <property type="entry name" value="STAS_dom_sf"/>
</dbReference>
<sequence length="109" mass="11500">MHGVDSGAAAGAGSLHILVQRDELRIVLSGEIDASLTGEFNAAMNEATSSALPVTFDLRHVTFMDSFGVAFVSKIALAAPARPRLLHVPPTVKFLLEVTSTADLVEIVE</sequence>
<name>A0A542SQF4_9MICO</name>
<accession>A0A542SQF4</accession>
<dbReference type="PROSITE" id="PS50801">
    <property type="entry name" value="STAS"/>
    <property type="match status" value="1"/>
</dbReference>
<comment type="caution">
    <text evidence="2">The sequence shown here is derived from an EMBL/GenBank/DDBJ whole genome shotgun (WGS) entry which is preliminary data.</text>
</comment>
<evidence type="ECO:0000313" key="2">
    <source>
        <dbReference type="EMBL" id="TQK76839.1"/>
    </source>
</evidence>
<keyword evidence="3" id="KW-1185">Reference proteome</keyword>
<feature type="domain" description="STAS" evidence="1">
    <location>
        <begin position="26"/>
        <end position="109"/>
    </location>
</feature>
<dbReference type="SUPFAM" id="SSF52091">
    <property type="entry name" value="SpoIIaa-like"/>
    <property type="match status" value="1"/>
</dbReference>
<dbReference type="Gene3D" id="3.30.750.24">
    <property type="entry name" value="STAS domain"/>
    <property type="match status" value="1"/>
</dbReference>
<reference evidence="2 3" key="1">
    <citation type="submission" date="2019-06" db="EMBL/GenBank/DDBJ databases">
        <title>Sequencing the genomes of 1000 actinobacteria strains.</title>
        <authorList>
            <person name="Klenk H.-P."/>
        </authorList>
    </citation>
    <scope>NUCLEOTIDE SEQUENCE [LARGE SCALE GENOMIC DNA]</scope>
    <source>
        <strain evidence="2 3">DSM 10596</strain>
    </source>
</reference>
<dbReference type="EMBL" id="VFNV01000001">
    <property type="protein sequence ID" value="TQK76839.1"/>
    <property type="molecule type" value="Genomic_DNA"/>
</dbReference>
<dbReference type="InterPro" id="IPR058548">
    <property type="entry name" value="MlaB-like_STAS"/>
</dbReference>
<dbReference type="Pfam" id="PF13466">
    <property type="entry name" value="STAS_2"/>
    <property type="match status" value="1"/>
</dbReference>
<organism evidence="2 3">
    <name type="scientific">Rarobacter incanus</name>
    <dbReference type="NCBI Taxonomy" id="153494"/>
    <lineage>
        <taxon>Bacteria</taxon>
        <taxon>Bacillati</taxon>
        <taxon>Actinomycetota</taxon>
        <taxon>Actinomycetes</taxon>
        <taxon>Micrococcales</taxon>
        <taxon>Rarobacteraceae</taxon>
        <taxon>Rarobacter</taxon>
    </lineage>
</organism>
<evidence type="ECO:0000259" key="1">
    <source>
        <dbReference type="PROSITE" id="PS50801"/>
    </source>
</evidence>